<dbReference type="InterPro" id="IPR050807">
    <property type="entry name" value="TransReg_Diox_bact_type"/>
</dbReference>
<evidence type="ECO:0000313" key="5">
    <source>
        <dbReference type="EMBL" id="MDQ0201409.1"/>
    </source>
</evidence>
<dbReference type="CDD" id="cd00093">
    <property type="entry name" value="HTH_XRE"/>
    <property type="match status" value="1"/>
</dbReference>
<keyword evidence="3" id="KW-0804">Transcription</keyword>
<keyword evidence="2" id="KW-0238">DNA-binding</keyword>
<dbReference type="Gene3D" id="2.60.120.10">
    <property type="entry name" value="Jelly Rolls"/>
    <property type="match status" value="1"/>
</dbReference>
<dbReference type="Proteomes" id="UP001224122">
    <property type="component" value="Unassembled WGS sequence"/>
</dbReference>
<dbReference type="SUPFAM" id="SSF51182">
    <property type="entry name" value="RmlC-like cupins"/>
    <property type="match status" value="1"/>
</dbReference>
<proteinExistence type="predicted"/>
<evidence type="ECO:0000256" key="2">
    <source>
        <dbReference type="ARBA" id="ARBA00023125"/>
    </source>
</evidence>
<feature type="domain" description="HTH cro/C1-type" evidence="4">
    <location>
        <begin position="14"/>
        <end position="68"/>
    </location>
</feature>
<keyword evidence="6" id="KW-1185">Reference proteome</keyword>
<dbReference type="PANTHER" id="PTHR46797:SF23">
    <property type="entry name" value="HTH-TYPE TRANSCRIPTIONAL REGULATOR SUTR"/>
    <property type="match status" value="1"/>
</dbReference>
<evidence type="ECO:0000256" key="3">
    <source>
        <dbReference type="ARBA" id="ARBA00023163"/>
    </source>
</evidence>
<dbReference type="InterPro" id="IPR010982">
    <property type="entry name" value="Lambda_DNA-bd_dom_sf"/>
</dbReference>
<protein>
    <submittedName>
        <fullName evidence="5">Transcriptional regulator with XRE-family HTH domain</fullName>
    </submittedName>
</protein>
<dbReference type="PANTHER" id="PTHR46797">
    <property type="entry name" value="HTH-TYPE TRANSCRIPTIONAL REGULATOR"/>
    <property type="match status" value="1"/>
</dbReference>
<dbReference type="SMART" id="SM00530">
    <property type="entry name" value="HTH_XRE"/>
    <property type="match status" value="1"/>
</dbReference>
<accession>A0ABT9Y0Q5</accession>
<organism evidence="5 6">
    <name type="scientific">Neobacillus ginsengisoli</name>
    <dbReference type="NCBI Taxonomy" id="904295"/>
    <lineage>
        <taxon>Bacteria</taxon>
        <taxon>Bacillati</taxon>
        <taxon>Bacillota</taxon>
        <taxon>Bacilli</taxon>
        <taxon>Bacillales</taxon>
        <taxon>Bacillaceae</taxon>
        <taxon>Neobacillus</taxon>
    </lineage>
</organism>
<keyword evidence="1" id="KW-0805">Transcription regulation</keyword>
<dbReference type="InterPro" id="IPR001387">
    <property type="entry name" value="Cro/C1-type_HTH"/>
</dbReference>
<dbReference type="Pfam" id="PF01381">
    <property type="entry name" value="HTH_3"/>
    <property type="match status" value="1"/>
</dbReference>
<evidence type="ECO:0000259" key="4">
    <source>
        <dbReference type="PROSITE" id="PS50943"/>
    </source>
</evidence>
<dbReference type="RefSeq" id="WP_307412661.1">
    <property type="nucleotide sequence ID" value="NZ_JAUSTW010000009.1"/>
</dbReference>
<dbReference type="PROSITE" id="PS50943">
    <property type="entry name" value="HTH_CROC1"/>
    <property type="match status" value="1"/>
</dbReference>
<evidence type="ECO:0000256" key="1">
    <source>
        <dbReference type="ARBA" id="ARBA00023015"/>
    </source>
</evidence>
<reference evidence="5 6" key="1">
    <citation type="submission" date="2023-07" db="EMBL/GenBank/DDBJ databases">
        <title>Genomic Encyclopedia of Type Strains, Phase IV (KMG-IV): sequencing the most valuable type-strain genomes for metagenomic binning, comparative biology and taxonomic classification.</title>
        <authorList>
            <person name="Goeker M."/>
        </authorList>
    </citation>
    <scope>NUCLEOTIDE SEQUENCE [LARGE SCALE GENOMIC DNA]</scope>
    <source>
        <strain evidence="5 6">DSM 27594</strain>
    </source>
</reference>
<gene>
    <name evidence="5" type="ORF">J2S10_004615</name>
</gene>
<dbReference type="CDD" id="cd02209">
    <property type="entry name" value="cupin_XRE_C"/>
    <property type="match status" value="1"/>
</dbReference>
<sequence>MDKDFLSAQIGQRLRYNRQQRNLTLDELAELTGVSKPMLGQIERGISNPTVSILWKIAAGLQVPFASFLTANPSVKIIREDEQPFFKEDDDLFEVYNTFASPGVPFESYRVRLLPGCKHLSEPTGIGTLKSITVHSGVFSIRIGEDDHYSLNIGDCVSFSSDVYHIYENTSNDVCEINLVIYYSTPTIQL</sequence>
<dbReference type="SUPFAM" id="SSF47413">
    <property type="entry name" value="lambda repressor-like DNA-binding domains"/>
    <property type="match status" value="1"/>
</dbReference>
<comment type="caution">
    <text evidence="5">The sequence shown here is derived from an EMBL/GenBank/DDBJ whole genome shotgun (WGS) entry which is preliminary data.</text>
</comment>
<dbReference type="InterPro" id="IPR014710">
    <property type="entry name" value="RmlC-like_jellyroll"/>
</dbReference>
<name>A0ABT9Y0Q5_9BACI</name>
<dbReference type="EMBL" id="JAUSTW010000009">
    <property type="protein sequence ID" value="MDQ0201409.1"/>
    <property type="molecule type" value="Genomic_DNA"/>
</dbReference>
<evidence type="ECO:0000313" key="6">
    <source>
        <dbReference type="Proteomes" id="UP001224122"/>
    </source>
</evidence>
<dbReference type="Gene3D" id="1.10.260.40">
    <property type="entry name" value="lambda repressor-like DNA-binding domains"/>
    <property type="match status" value="1"/>
</dbReference>
<dbReference type="InterPro" id="IPR011051">
    <property type="entry name" value="RmlC_Cupin_sf"/>
</dbReference>